<evidence type="ECO:0000256" key="2">
    <source>
        <dbReference type="ARBA" id="ARBA00022490"/>
    </source>
</evidence>
<gene>
    <name evidence="5" type="ORF">GSONMT00022450001</name>
</gene>
<dbReference type="InterPro" id="IPR007110">
    <property type="entry name" value="Ig-like_dom"/>
</dbReference>
<keyword evidence="3" id="KW-0393">Immunoglobulin domain</keyword>
<sequence>MDGVTPEDSGQYLCYASSSVGHASTLAKIVVDAPPRFLTRLQSACLLEGEDIKFSCSTHSTPLPRVSWFKDGRELTDQRKYHIESDARSGILTLTIMNPGETDLGQYKCELWNKLGSAKSKAEMCSAFAQVMDSEPDQPQAILIQGTVGEFPPPNQGKCPPRSQVTGFEKKATVEMFIFSVHMFYTIRHDDSLIQSRTRTP</sequence>
<dbReference type="AlphaFoldDB" id="A0A060XEQ8"/>
<accession>A0A060XEQ8</accession>
<reference evidence="5" key="2">
    <citation type="submission" date="2014-03" db="EMBL/GenBank/DDBJ databases">
        <authorList>
            <person name="Genoscope - CEA"/>
        </authorList>
    </citation>
    <scope>NUCLEOTIDE SEQUENCE</scope>
</reference>
<evidence type="ECO:0000313" key="6">
    <source>
        <dbReference type="Proteomes" id="UP000193380"/>
    </source>
</evidence>
<evidence type="ECO:0000256" key="3">
    <source>
        <dbReference type="ARBA" id="ARBA00023319"/>
    </source>
</evidence>
<proteinExistence type="predicted"/>
<dbReference type="PROSITE" id="PS50835">
    <property type="entry name" value="IG_LIKE"/>
    <property type="match status" value="1"/>
</dbReference>
<evidence type="ECO:0000259" key="4">
    <source>
        <dbReference type="PROSITE" id="PS50835"/>
    </source>
</evidence>
<name>A0A060XEQ8_ONCMY</name>
<evidence type="ECO:0000313" key="5">
    <source>
        <dbReference type="EMBL" id="CDQ75764.1"/>
    </source>
</evidence>
<dbReference type="Gene3D" id="2.60.40.10">
    <property type="entry name" value="Immunoglobulins"/>
    <property type="match status" value="2"/>
</dbReference>
<dbReference type="Proteomes" id="UP000193380">
    <property type="component" value="Unassembled WGS sequence"/>
</dbReference>
<dbReference type="FunFam" id="2.60.40.10:FF:000425">
    <property type="entry name" value="Myosin light chain kinase"/>
    <property type="match status" value="1"/>
</dbReference>
<dbReference type="SMART" id="SM00408">
    <property type="entry name" value="IGc2"/>
    <property type="match status" value="1"/>
</dbReference>
<reference evidence="5" key="1">
    <citation type="journal article" date="2014" name="Nat. Commun.">
        <title>The rainbow trout genome provides novel insights into evolution after whole-genome duplication in vertebrates.</title>
        <authorList>
            <person name="Berthelot C."/>
            <person name="Brunet F."/>
            <person name="Chalopin D."/>
            <person name="Juanchich A."/>
            <person name="Bernard M."/>
            <person name="Noel B."/>
            <person name="Bento P."/>
            <person name="Da Silva C."/>
            <person name="Labadie K."/>
            <person name="Alberti A."/>
            <person name="Aury J.M."/>
            <person name="Louis A."/>
            <person name="Dehais P."/>
            <person name="Bardou P."/>
            <person name="Montfort J."/>
            <person name="Klopp C."/>
            <person name="Cabau C."/>
            <person name="Gaspin C."/>
            <person name="Thorgaard G.H."/>
            <person name="Boussaha M."/>
            <person name="Quillet E."/>
            <person name="Guyomard R."/>
            <person name="Galiana D."/>
            <person name="Bobe J."/>
            <person name="Volff J.N."/>
            <person name="Genet C."/>
            <person name="Wincker P."/>
            <person name="Jaillon O."/>
            <person name="Roest Crollius H."/>
            <person name="Guiguen Y."/>
        </authorList>
    </citation>
    <scope>NUCLEOTIDE SEQUENCE [LARGE SCALE GENOMIC DNA]</scope>
</reference>
<keyword evidence="2" id="KW-0963">Cytoplasm</keyword>
<dbReference type="InterPro" id="IPR036179">
    <property type="entry name" value="Ig-like_dom_sf"/>
</dbReference>
<dbReference type="InterPro" id="IPR003599">
    <property type="entry name" value="Ig_sub"/>
</dbReference>
<dbReference type="GO" id="GO:0005737">
    <property type="term" value="C:cytoplasm"/>
    <property type="evidence" value="ECO:0007669"/>
    <property type="project" value="UniProtKB-SubCell"/>
</dbReference>
<evidence type="ECO:0000256" key="1">
    <source>
        <dbReference type="ARBA" id="ARBA00004496"/>
    </source>
</evidence>
<feature type="domain" description="Ig-like" evidence="4">
    <location>
        <begin position="35"/>
        <end position="125"/>
    </location>
</feature>
<dbReference type="Pfam" id="PF07679">
    <property type="entry name" value="I-set"/>
    <property type="match status" value="1"/>
</dbReference>
<dbReference type="EMBL" id="FR905079">
    <property type="protein sequence ID" value="CDQ75764.1"/>
    <property type="molecule type" value="Genomic_DNA"/>
</dbReference>
<dbReference type="InterPro" id="IPR013098">
    <property type="entry name" value="Ig_I-set"/>
</dbReference>
<protein>
    <recommendedName>
        <fullName evidence="4">Ig-like domain-containing protein</fullName>
    </recommendedName>
</protein>
<dbReference type="InterPro" id="IPR013783">
    <property type="entry name" value="Ig-like_fold"/>
</dbReference>
<dbReference type="InterPro" id="IPR003598">
    <property type="entry name" value="Ig_sub2"/>
</dbReference>
<dbReference type="SUPFAM" id="SSF48726">
    <property type="entry name" value="Immunoglobulin"/>
    <property type="match status" value="2"/>
</dbReference>
<dbReference type="PANTHER" id="PTHR47633">
    <property type="entry name" value="IMMUNOGLOBULIN"/>
    <property type="match status" value="1"/>
</dbReference>
<dbReference type="SMART" id="SM00409">
    <property type="entry name" value="IG"/>
    <property type="match status" value="1"/>
</dbReference>
<organism evidence="5 6">
    <name type="scientific">Oncorhynchus mykiss</name>
    <name type="common">Rainbow trout</name>
    <name type="synonym">Salmo gairdneri</name>
    <dbReference type="NCBI Taxonomy" id="8022"/>
    <lineage>
        <taxon>Eukaryota</taxon>
        <taxon>Metazoa</taxon>
        <taxon>Chordata</taxon>
        <taxon>Craniata</taxon>
        <taxon>Vertebrata</taxon>
        <taxon>Euteleostomi</taxon>
        <taxon>Actinopterygii</taxon>
        <taxon>Neopterygii</taxon>
        <taxon>Teleostei</taxon>
        <taxon>Protacanthopterygii</taxon>
        <taxon>Salmoniformes</taxon>
        <taxon>Salmonidae</taxon>
        <taxon>Salmoninae</taxon>
        <taxon>Oncorhynchus</taxon>
    </lineage>
</organism>
<comment type="subcellular location">
    <subcellularLocation>
        <location evidence="1">Cytoplasm</location>
    </subcellularLocation>
</comment>
<dbReference type="PaxDb" id="8022-A0A060XEQ8"/>
<dbReference type="STRING" id="8022.A0A060XEQ8"/>